<name>A0A6I4VRD8_9BACL</name>
<proteinExistence type="predicted"/>
<feature type="transmembrane region" description="Helical" evidence="6">
    <location>
        <begin position="422"/>
        <end position="439"/>
    </location>
</feature>
<feature type="transmembrane region" description="Helical" evidence="6">
    <location>
        <begin position="263"/>
        <end position="287"/>
    </location>
</feature>
<keyword evidence="9" id="KW-1185">Reference proteome</keyword>
<accession>A0A6I4VRD8</accession>
<feature type="transmembrane region" description="Helical" evidence="6">
    <location>
        <begin position="356"/>
        <end position="379"/>
    </location>
</feature>
<keyword evidence="5 6" id="KW-0472">Membrane</keyword>
<dbReference type="PRINTS" id="PR01036">
    <property type="entry name" value="TCRTETB"/>
</dbReference>
<dbReference type="InterPro" id="IPR020846">
    <property type="entry name" value="MFS_dom"/>
</dbReference>
<protein>
    <submittedName>
        <fullName evidence="8">MFS transporter</fullName>
    </submittedName>
</protein>
<evidence type="ECO:0000313" key="8">
    <source>
        <dbReference type="EMBL" id="MXQ54227.1"/>
    </source>
</evidence>
<feature type="transmembrane region" description="Helical" evidence="6">
    <location>
        <begin position="101"/>
        <end position="122"/>
    </location>
</feature>
<keyword evidence="3 6" id="KW-0812">Transmembrane</keyword>
<dbReference type="Pfam" id="PF07690">
    <property type="entry name" value="MFS_1"/>
    <property type="match status" value="1"/>
</dbReference>
<dbReference type="GO" id="GO:0005886">
    <property type="term" value="C:plasma membrane"/>
    <property type="evidence" value="ECO:0007669"/>
    <property type="project" value="UniProtKB-SubCell"/>
</dbReference>
<comment type="subcellular location">
    <subcellularLocation>
        <location evidence="1">Cell membrane</location>
        <topology evidence="1">Multi-pass membrane protein</topology>
    </subcellularLocation>
</comment>
<feature type="transmembrane region" description="Helical" evidence="6">
    <location>
        <begin position="134"/>
        <end position="157"/>
    </location>
</feature>
<dbReference type="Gene3D" id="1.20.1720.10">
    <property type="entry name" value="Multidrug resistance protein D"/>
    <property type="match status" value="1"/>
</dbReference>
<dbReference type="RefSeq" id="WP_160801581.1">
    <property type="nucleotide sequence ID" value="NZ_WUUL01000006.1"/>
</dbReference>
<dbReference type="AlphaFoldDB" id="A0A6I4VRD8"/>
<feature type="domain" description="Major facilitator superfamily (MFS) profile" evidence="7">
    <location>
        <begin position="10"/>
        <end position="444"/>
    </location>
</feature>
<dbReference type="SUPFAM" id="SSF103473">
    <property type="entry name" value="MFS general substrate transporter"/>
    <property type="match status" value="1"/>
</dbReference>
<feature type="transmembrane region" description="Helical" evidence="6">
    <location>
        <begin position="7"/>
        <end position="28"/>
    </location>
</feature>
<keyword evidence="4 6" id="KW-1133">Transmembrane helix</keyword>
<evidence type="ECO:0000313" key="9">
    <source>
        <dbReference type="Proteomes" id="UP000430692"/>
    </source>
</evidence>
<dbReference type="Proteomes" id="UP000430692">
    <property type="component" value="Unassembled WGS sequence"/>
</dbReference>
<feature type="transmembrane region" description="Helical" evidence="6">
    <location>
        <begin position="332"/>
        <end position="350"/>
    </location>
</feature>
<dbReference type="GO" id="GO:0022857">
    <property type="term" value="F:transmembrane transporter activity"/>
    <property type="evidence" value="ECO:0007669"/>
    <property type="project" value="InterPro"/>
</dbReference>
<reference evidence="8 9" key="1">
    <citation type="submission" date="2019-12" db="EMBL/GenBank/DDBJ databases">
        <title>Whole-genome analyses of novel actinobacteria.</title>
        <authorList>
            <person name="Sahin N."/>
            <person name="Saygin H."/>
        </authorList>
    </citation>
    <scope>NUCLEOTIDE SEQUENCE [LARGE SCALE GENOMIC DNA]</scope>
    <source>
        <strain evidence="8 9">KC615</strain>
    </source>
</reference>
<evidence type="ECO:0000256" key="3">
    <source>
        <dbReference type="ARBA" id="ARBA00022692"/>
    </source>
</evidence>
<gene>
    <name evidence="8" type="ORF">GSM42_10970</name>
</gene>
<feature type="transmembrane region" description="Helical" evidence="6">
    <location>
        <begin position="48"/>
        <end position="65"/>
    </location>
</feature>
<dbReference type="EMBL" id="WUUL01000006">
    <property type="protein sequence ID" value="MXQ54227.1"/>
    <property type="molecule type" value="Genomic_DNA"/>
</dbReference>
<comment type="caution">
    <text evidence="8">The sequence shown here is derived from an EMBL/GenBank/DDBJ whole genome shotgun (WGS) entry which is preliminary data.</text>
</comment>
<feature type="transmembrane region" description="Helical" evidence="6">
    <location>
        <begin position="77"/>
        <end position="95"/>
    </location>
</feature>
<evidence type="ECO:0000259" key="7">
    <source>
        <dbReference type="PROSITE" id="PS50850"/>
    </source>
</evidence>
<dbReference type="InterPro" id="IPR011701">
    <property type="entry name" value="MFS"/>
</dbReference>
<evidence type="ECO:0000256" key="2">
    <source>
        <dbReference type="ARBA" id="ARBA00022448"/>
    </source>
</evidence>
<dbReference type="PROSITE" id="PS50850">
    <property type="entry name" value="MFS"/>
    <property type="match status" value="1"/>
</dbReference>
<feature type="transmembrane region" description="Helical" evidence="6">
    <location>
        <begin position="163"/>
        <end position="183"/>
    </location>
</feature>
<dbReference type="PANTHER" id="PTHR42718">
    <property type="entry name" value="MAJOR FACILITATOR SUPERFAMILY MULTIDRUG TRANSPORTER MFSC"/>
    <property type="match status" value="1"/>
</dbReference>
<evidence type="ECO:0000256" key="4">
    <source>
        <dbReference type="ARBA" id="ARBA00022989"/>
    </source>
</evidence>
<dbReference type="InterPro" id="IPR036259">
    <property type="entry name" value="MFS_trans_sf"/>
</dbReference>
<feature type="transmembrane region" description="Helical" evidence="6">
    <location>
        <begin position="225"/>
        <end position="243"/>
    </location>
</feature>
<dbReference type="Gene3D" id="1.20.1250.20">
    <property type="entry name" value="MFS general substrate transporter like domains"/>
    <property type="match status" value="1"/>
</dbReference>
<organism evidence="8 9">
    <name type="scientific">Shimazuella alba</name>
    <dbReference type="NCBI Taxonomy" id="2690964"/>
    <lineage>
        <taxon>Bacteria</taxon>
        <taxon>Bacillati</taxon>
        <taxon>Bacillota</taxon>
        <taxon>Bacilli</taxon>
        <taxon>Bacillales</taxon>
        <taxon>Thermoactinomycetaceae</taxon>
        <taxon>Shimazuella</taxon>
    </lineage>
</organism>
<feature type="transmembrane region" description="Helical" evidence="6">
    <location>
        <begin position="195"/>
        <end position="213"/>
    </location>
</feature>
<keyword evidence="2" id="KW-0813">Transport</keyword>
<feature type="transmembrane region" description="Helical" evidence="6">
    <location>
        <begin position="299"/>
        <end position="320"/>
    </location>
</feature>
<evidence type="ECO:0000256" key="5">
    <source>
        <dbReference type="ARBA" id="ARBA00023136"/>
    </source>
</evidence>
<evidence type="ECO:0000256" key="6">
    <source>
        <dbReference type="SAM" id="Phobius"/>
    </source>
</evidence>
<evidence type="ECO:0000256" key="1">
    <source>
        <dbReference type="ARBA" id="ARBA00004651"/>
    </source>
</evidence>
<dbReference type="CDD" id="cd17321">
    <property type="entry name" value="MFS_MMR_MDR_like"/>
    <property type="match status" value="1"/>
</dbReference>
<sequence>MRFTRQEIISLLSICIGSFLIILDSNIVNIIIPDLREQLSLTISQSSWIVNSYVLAFASLILFFARWSKRIGAKNAFIAGITVFMVGSLFCGLSDSFTNLLISRIIQGIGAALFAPIATKLLSSIIIEPQKRAIAFGIWSGTSGIGFAFSPLVGGFLNELWGWQSIFFINIPFTVIVILTAFISIKDVKKENISMFFKEQITVVFFIVTFVYATHEYKIIDQSSLLLTVGSFMFLFFGWRYSVKFKQGQTNVISRQMFTKLNISSLINGFAYNFSIYGIMYFLSLYFQENLHLSSFETGIKFLPLTLSGMLISSFLSPILVNKLGKAFTQQLCLFAIVAGSMLLFIYFIIFQTPIFIAISFILLGSSGAIAPVLMNAAFLATNKIYHNEISSLVNLTRQMGSILSVMTVSIMLELFAKETTILYFLIVTIIVLIVAYIYSSWANKHDIHNYPCTASSHST</sequence>
<dbReference type="PANTHER" id="PTHR42718:SF9">
    <property type="entry name" value="MAJOR FACILITATOR SUPERFAMILY MULTIDRUG TRANSPORTER MFSC"/>
    <property type="match status" value="1"/>
</dbReference>